<sequence>MMSATLNAYDATEVRLAHVEDEARLSQFIQGFLSENGYPFIMVHADGAGGRKVMFEDAALSRRFNVLWRRASRHS</sequence>
<accession>A0AB39KPT8</accession>
<evidence type="ECO:0000313" key="1">
    <source>
        <dbReference type="EMBL" id="XDO95453.1"/>
    </source>
</evidence>
<evidence type="ECO:0008006" key="2">
    <source>
        <dbReference type="Google" id="ProtNLM"/>
    </source>
</evidence>
<reference evidence="1" key="1">
    <citation type="submission" date="2024-06" db="EMBL/GenBank/DDBJ databases">
        <title>Caulobacter inopinatus, sp. nov.</title>
        <authorList>
            <person name="Donachie S.P."/>
        </authorList>
    </citation>
    <scope>NUCLEOTIDE SEQUENCE</scope>
    <source>
        <strain evidence="1">73W</strain>
    </source>
</reference>
<dbReference type="EMBL" id="CP158375">
    <property type="protein sequence ID" value="XDO95453.1"/>
    <property type="molecule type" value="Genomic_DNA"/>
</dbReference>
<protein>
    <recommendedName>
        <fullName evidence="2">DUF2007 domain-containing protein</fullName>
    </recommendedName>
</protein>
<gene>
    <name evidence="1" type="ORF">ABOZ73_11570</name>
</gene>
<proteinExistence type="predicted"/>
<dbReference type="AlphaFoldDB" id="A0AB39KPT8"/>
<dbReference type="RefSeq" id="WP_369058302.1">
    <property type="nucleotide sequence ID" value="NZ_CP158375.1"/>
</dbReference>
<name>A0AB39KPT8_9CAUL</name>
<organism evidence="1">
    <name type="scientific">Caulobacter sp. 73W</name>
    <dbReference type="NCBI Taxonomy" id="3161137"/>
    <lineage>
        <taxon>Bacteria</taxon>
        <taxon>Pseudomonadati</taxon>
        <taxon>Pseudomonadota</taxon>
        <taxon>Alphaproteobacteria</taxon>
        <taxon>Caulobacterales</taxon>
        <taxon>Caulobacteraceae</taxon>
        <taxon>Caulobacter</taxon>
    </lineage>
</organism>